<dbReference type="InterPro" id="IPR030657">
    <property type="entry name" value="TERF2"/>
</dbReference>
<dbReference type="GO" id="GO:0003720">
    <property type="term" value="F:telomerase activity"/>
    <property type="evidence" value="ECO:0007669"/>
    <property type="project" value="TreeGrafter"/>
</dbReference>
<dbReference type="GO" id="GO:0003691">
    <property type="term" value="F:double-stranded telomeric DNA binding"/>
    <property type="evidence" value="ECO:0007669"/>
    <property type="project" value="TreeGrafter"/>
</dbReference>
<feature type="region of interest" description="Disordered" evidence="7">
    <location>
        <begin position="250"/>
        <end position="280"/>
    </location>
</feature>
<dbReference type="GO" id="GO:1905839">
    <property type="term" value="P:negative regulation of telomeric D-loop disassembly"/>
    <property type="evidence" value="ECO:0007669"/>
    <property type="project" value="TreeGrafter"/>
</dbReference>
<dbReference type="CDD" id="cd11660">
    <property type="entry name" value="SANT_TRF"/>
    <property type="match status" value="1"/>
</dbReference>
<feature type="region of interest" description="Disordered" evidence="7">
    <location>
        <begin position="111"/>
        <end position="140"/>
    </location>
</feature>
<keyword evidence="2" id="KW-0158">Chromosome</keyword>
<dbReference type="InterPro" id="IPR009057">
    <property type="entry name" value="Homeodomain-like_sf"/>
</dbReference>
<keyword evidence="3" id="KW-0779">Telomere</keyword>
<evidence type="ECO:0000313" key="11">
    <source>
        <dbReference type="Proteomes" id="UP000694523"/>
    </source>
</evidence>
<dbReference type="SMART" id="SM00717">
    <property type="entry name" value="SANT"/>
    <property type="match status" value="1"/>
</dbReference>
<name>A0A8C6SEN1_9GOBI</name>
<reference evidence="10" key="1">
    <citation type="submission" date="2025-08" db="UniProtKB">
        <authorList>
            <consortium name="Ensembl"/>
        </authorList>
    </citation>
    <scope>IDENTIFICATION</scope>
</reference>
<evidence type="ECO:0000256" key="7">
    <source>
        <dbReference type="SAM" id="MobiDB-lite"/>
    </source>
</evidence>
<feature type="compositionally biased region" description="Basic and acidic residues" evidence="7">
    <location>
        <begin position="115"/>
        <end position="125"/>
    </location>
</feature>
<dbReference type="GO" id="GO:0032210">
    <property type="term" value="P:regulation of telomere maintenance via telomerase"/>
    <property type="evidence" value="ECO:0007669"/>
    <property type="project" value="TreeGrafter"/>
</dbReference>
<comment type="subcellular location">
    <subcellularLocation>
        <location evidence="1">Chromosome</location>
        <location evidence="1">Telomere</location>
    </subcellularLocation>
</comment>
<dbReference type="PANTHER" id="PTHR46833">
    <property type="entry name" value="TELOMERIC REPEAT-BINDING FACTOR 2 TERF2"/>
    <property type="match status" value="1"/>
</dbReference>
<proteinExistence type="predicted"/>
<evidence type="ECO:0000256" key="1">
    <source>
        <dbReference type="ARBA" id="ARBA00004574"/>
    </source>
</evidence>
<dbReference type="GO" id="GO:0031848">
    <property type="term" value="P:protection from non-homologous end joining at telomere"/>
    <property type="evidence" value="ECO:0007669"/>
    <property type="project" value="InterPro"/>
</dbReference>
<dbReference type="AlphaFoldDB" id="A0A8C6SEN1"/>
<feature type="compositionally biased region" description="Acidic residues" evidence="7">
    <location>
        <begin position="41"/>
        <end position="50"/>
    </location>
</feature>
<dbReference type="Pfam" id="PF00249">
    <property type="entry name" value="Myb_DNA-binding"/>
    <property type="match status" value="1"/>
</dbReference>
<dbReference type="PROSITE" id="PS50090">
    <property type="entry name" value="MYB_LIKE"/>
    <property type="match status" value="1"/>
</dbReference>
<dbReference type="Gene3D" id="1.10.10.60">
    <property type="entry name" value="Homeodomain-like"/>
    <property type="match status" value="1"/>
</dbReference>
<keyword evidence="4" id="KW-0238">DNA-binding</keyword>
<keyword evidence="6" id="KW-0131">Cell cycle</keyword>
<evidence type="ECO:0000256" key="4">
    <source>
        <dbReference type="ARBA" id="ARBA00023125"/>
    </source>
</evidence>
<sequence length="325" mass="36781">MEKSRLEAGFNVLAEGTSFNNLQEEEEQAQSQPISLNLSPDPEESNEEVNDQLYQRTSDSPMEASPADEPAQMCDVPQPQTTSLSKMGTILTKRRQYTIAQLVVEPDSPVLSQEVHGELTAKETQEESPEQSNAENSLSPIFECEVSKPVRKHSFKSCERANARSEGKMPLMANEDISDPDEILRRVNNTSRDRENEDVEVLDGLDRSPGASILAAVPQTSSTPDKDKSTPHTKWKKVFNSARESKEVWSDEEALFDDGSSNESLSNSGQRKRKWTESETQRLKEGVQKFGEGNWCKIKAYYNFKDRTNVNLKDRWRTMKKLKMV</sequence>
<dbReference type="PANTHER" id="PTHR46833:SF1">
    <property type="entry name" value="TELOMERIC REPEAT-BINDING FACTOR 2"/>
    <property type="match status" value="1"/>
</dbReference>
<dbReference type="Ensembl" id="ENSNMLT00000006225.1">
    <property type="protein sequence ID" value="ENSNMLP00000005415.1"/>
    <property type="gene ID" value="ENSNMLG00000003972.1"/>
</dbReference>
<feature type="region of interest" description="Disordered" evidence="7">
    <location>
        <begin position="160"/>
        <end position="237"/>
    </location>
</feature>
<dbReference type="GO" id="GO:0005654">
    <property type="term" value="C:nucleoplasm"/>
    <property type="evidence" value="ECO:0007669"/>
    <property type="project" value="UniProtKB-ARBA"/>
</dbReference>
<feature type="compositionally biased region" description="Polar residues" evidence="7">
    <location>
        <begin position="130"/>
        <end position="139"/>
    </location>
</feature>
<keyword evidence="5" id="KW-0539">Nucleus</keyword>
<keyword evidence="11" id="KW-1185">Reference proteome</keyword>
<dbReference type="GO" id="GO:0070187">
    <property type="term" value="C:shelterin complex"/>
    <property type="evidence" value="ECO:0007669"/>
    <property type="project" value="TreeGrafter"/>
</dbReference>
<evidence type="ECO:0000256" key="5">
    <source>
        <dbReference type="ARBA" id="ARBA00023242"/>
    </source>
</evidence>
<evidence type="ECO:0000259" key="9">
    <source>
        <dbReference type="PROSITE" id="PS51294"/>
    </source>
</evidence>
<feature type="region of interest" description="Disordered" evidence="7">
    <location>
        <begin position="1"/>
        <end position="87"/>
    </location>
</feature>
<dbReference type="GO" id="GO:0098505">
    <property type="term" value="F:G-rich strand telomeric DNA binding"/>
    <property type="evidence" value="ECO:0007669"/>
    <property type="project" value="TreeGrafter"/>
</dbReference>
<protein>
    <submittedName>
        <fullName evidence="10">Uncharacterized protein</fullName>
    </submittedName>
</protein>
<evidence type="ECO:0000256" key="2">
    <source>
        <dbReference type="ARBA" id="ARBA00022454"/>
    </source>
</evidence>
<dbReference type="GO" id="GO:0070198">
    <property type="term" value="P:protein localization to chromosome, telomeric region"/>
    <property type="evidence" value="ECO:0007669"/>
    <property type="project" value="TreeGrafter"/>
</dbReference>
<dbReference type="GO" id="GO:0031627">
    <property type="term" value="P:telomeric loop formation"/>
    <property type="evidence" value="ECO:0007669"/>
    <property type="project" value="TreeGrafter"/>
</dbReference>
<evidence type="ECO:0000256" key="6">
    <source>
        <dbReference type="ARBA" id="ARBA00023306"/>
    </source>
</evidence>
<evidence type="ECO:0000256" key="3">
    <source>
        <dbReference type="ARBA" id="ARBA00022895"/>
    </source>
</evidence>
<dbReference type="InterPro" id="IPR001005">
    <property type="entry name" value="SANT/Myb"/>
</dbReference>
<dbReference type="Proteomes" id="UP000694523">
    <property type="component" value="Unplaced"/>
</dbReference>
<dbReference type="SUPFAM" id="SSF46689">
    <property type="entry name" value="Homeodomain-like"/>
    <property type="match status" value="1"/>
</dbReference>
<accession>A0A8C6SEN1</accession>
<feature type="compositionally biased region" description="Polar residues" evidence="7">
    <location>
        <begin position="29"/>
        <end position="38"/>
    </location>
</feature>
<dbReference type="FunFam" id="1.10.10.60:FF:000129">
    <property type="entry name" value="Telomeric repeat-binding factor 2"/>
    <property type="match status" value="1"/>
</dbReference>
<organism evidence="10 11">
    <name type="scientific">Neogobius melanostomus</name>
    <name type="common">round goby</name>
    <dbReference type="NCBI Taxonomy" id="47308"/>
    <lineage>
        <taxon>Eukaryota</taxon>
        <taxon>Metazoa</taxon>
        <taxon>Chordata</taxon>
        <taxon>Craniata</taxon>
        <taxon>Vertebrata</taxon>
        <taxon>Euteleostomi</taxon>
        <taxon>Actinopterygii</taxon>
        <taxon>Neopterygii</taxon>
        <taxon>Teleostei</taxon>
        <taxon>Neoteleostei</taxon>
        <taxon>Acanthomorphata</taxon>
        <taxon>Gobiaria</taxon>
        <taxon>Gobiiformes</taxon>
        <taxon>Gobioidei</taxon>
        <taxon>Gobiidae</taxon>
        <taxon>Benthophilinae</taxon>
        <taxon>Neogobiini</taxon>
        <taxon>Neogobius</taxon>
    </lineage>
</organism>
<feature type="compositionally biased region" description="Polar residues" evidence="7">
    <location>
        <begin position="259"/>
        <end position="269"/>
    </location>
</feature>
<dbReference type="GO" id="GO:0061820">
    <property type="term" value="P:telomeric D-loop disassembly"/>
    <property type="evidence" value="ECO:0007669"/>
    <property type="project" value="TreeGrafter"/>
</dbReference>
<reference evidence="10" key="2">
    <citation type="submission" date="2025-09" db="UniProtKB">
        <authorList>
            <consortium name="Ensembl"/>
        </authorList>
    </citation>
    <scope>IDENTIFICATION</scope>
</reference>
<dbReference type="PROSITE" id="PS51294">
    <property type="entry name" value="HTH_MYB"/>
    <property type="match status" value="1"/>
</dbReference>
<evidence type="ECO:0000259" key="8">
    <source>
        <dbReference type="PROSITE" id="PS50090"/>
    </source>
</evidence>
<dbReference type="GO" id="GO:0032208">
    <property type="term" value="P:negative regulation of telomere maintenance via recombination"/>
    <property type="evidence" value="ECO:0007669"/>
    <property type="project" value="TreeGrafter"/>
</dbReference>
<dbReference type="InterPro" id="IPR017930">
    <property type="entry name" value="Myb_dom"/>
</dbReference>
<feature type="domain" description="HTH myb-type" evidence="9">
    <location>
        <begin position="267"/>
        <end position="324"/>
    </location>
</feature>
<evidence type="ECO:0000313" key="10">
    <source>
        <dbReference type="Ensembl" id="ENSNMLP00000005415.1"/>
    </source>
</evidence>
<feature type="domain" description="Myb-like" evidence="8">
    <location>
        <begin position="267"/>
        <end position="320"/>
    </location>
</feature>